<dbReference type="CDD" id="cd02570">
    <property type="entry name" value="PseudoU_synth_EcTruA"/>
    <property type="match status" value="1"/>
</dbReference>
<dbReference type="Gene3D" id="3.30.70.660">
    <property type="entry name" value="Pseudouridine synthase I, catalytic domain, C-terminal subdomain"/>
    <property type="match status" value="1"/>
</dbReference>
<dbReference type="InterPro" id="IPR001406">
    <property type="entry name" value="PsdUridine_synth_TruA"/>
</dbReference>
<feature type="domain" description="Pseudouridine synthase I TruA alpha/beta" evidence="4">
    <location>
        <begin position="14"/>
        <end position="109"/>
    </location>
</feature>
<dbReference type="SUPFAM" id="SSF55120">
    <property type="entry name" value="Pseudouridine synthase"/>
    <property type="match status" value="1"/>
</dbReference>
<dbReference type="InterPro" id="IPR020097">
    <property type="entry name" value="PsdUridine_synth_TruA_a/b_dom"/>
</dbReference>
<feature type="domain" description="Pseudouridine synthase I TruA alpha/beta" evidence="4">
    <location>
        <begin position="148"/>
        <end position="250"/>
    </location>
</feature>
<dbReference type="Pfam" id="PF01416">
    <property type="entry name" value="PseudoU_synth_1"/>
    <property type="match status" value="2"/>
</dbReference>
<dbReference type="FunFam" id="3.30.70.580:FF:000001">
    <property type="entry name" value="tRNA pseudouridine synthase A"/>
    <property type="match status" value="1"/>
</dbReference>
<evidence type="ECO:0000259" key="4">
    <source>
        <dbReference type="Pfam" id="PF01416"/>
    </source>
</evidence>
<evidence type="ECO:0000256" key="1">
    <source>
        <dbReference type="ARBA" id="ARBA00009375"/>
    </source>
</evidence>
<evidence type="ECO:0000313" key="5">
    <source>
        <dbReference type="EMBL" id="MPN10813.1"/>
    </source>
</evidence>
<dbReference type="AlphaFoldDB" id="A0A645FEJ8"/>
<keyword evidence="3 5" id="KW-0413">Isomerase</keyword>
<evidence type="ECO:0000256" key="2">
    <source>
        <dbReference type="ARBA" id="ARBA00022694"/>
    </source>
</evidence>
<dbReference type="InterPro" id="IPR020103">
    <property type="entry name" value="PsdUridine_synth_cat_dom_sf"/>
</dbReference>
<organism evidence="5">
    <name type="scientific">bioreactor metagenome</name>
    <dbReference type="NCBI Taxonomy" id="1076179"/>
    <lineage>
        <taxon>unclassified sequences</taxon>
        <taxon>metagenomes</taxon>
        <taxon>ecological metagenomes</taxon>
    </lineage>
</organism>
<proteinExistence type="inferred from homology"/>
<dbReference type="InterPro" id="IPR020095">
    <property type="entry name" value="PsdUridine_synth_TruA_C"/>
</dbReference>
<dbReference type="Gene3D" id="3.30.70.580">
    <property type="entry name" value="Pseudouridine synthase I, catalytic domain, N-terminal subdomain"/>
    <property type="match status" value="1"/>
</dbReference>
<protein>
    <submittedName>
        <fullName evidence="5">tRNA pseudouridine synthase A</fullName>
        <ecNumber evidence="5">5.4.99.12</ecNumber>
    </submittedName>
</protein>
<dbReference type="EC" id="5.4.99.12" evidence="5"/>
<gene>
    <name evidence="5" type="primary">truA_56</name>
    <name evidence="5" type="ORF">SDC9_158110</name>
</gene>
<dbReference type="NCBIfam" id="TIGR00071">
    <property type="entry name" value="hisT_truA"/>
    <property type="match status" value="1"/>
</dbReference>
<dbReference type="PANTHER" id="PTHR11142:SF0">
    <property type="entry name" value="TRNA PSEUDOURIDINE SYNTHASE-LIKE 1"/>
    <property type="match status" value="1"/>
</dbReference>
<dbReference type="PANTHER" id="PTHR11142">
    <property type="entry name" value="PSEUDOURIDYLATE SYNTHASE"/>
    <property type="match status" value="1"/>
</dbReference>
<dbReference type="GO" id="GO:0003723">
    <property type="term" value="F:RNA binding"/>
    <property type="evidence" value="ECO:0007669"/>
    <property type="project" value="InterPro"/>
</dbReference>
<dbReference type="EMBL" id="VSSQ01056996">
    <property type="protein sequence ID" value="MPN10813.1"/>
    <property type="molecule type" value="Genomic_DNA"/>
</dbReference>
<name>A0A645FEJ8_9ZZZZ</name>
<dbReference type="GO" id="GO:0031119">
    <property type="term" value="P:tRNA pseudouridine synthesis"/>
    <property type="evidence" value="ECO:0007669"/>
    <property type="project" value="TreeGrafter"/>
</dbReference>
<comment type="similarity">
    <text evidence="1">Belongs to the tRNA pseudouridine synthase TruA family.</text>
</comment>
<keyword evidence="2" id="KW-0819">tRNA processing</keyword>
<sequence>MGWLFVRYLKLTLAYDGSNYHGFQRQKNAVGIQQIVEKALSNLFDEEIKVAASGRTDTGVHAHAQVISFATSGTVPTDKIVQAMSSYLPEDIVVWKAEDVAADFNARYSAQAKRYVYRILITETTNPFERNYTWQLKKMPDLSLLQAAADIIIGEHDFSAFRSAGSAPVKTIKNIYKAEWTRIGAQELRFTIEGDGFLYHMVRNLVGAMVRVGNGKITLERFKEILASGDRRKAGTAAPPQGLYLDEVFY</sequence>
<accession>A0A645FEJ8</accession>
<dbReference type="InterPro" id="IPR020094">
    <property type="entry name" value="TruA/RsuA/RluB/E/F_N"/>
</dbReference>
<comment type="caution">
    <text evidence="5">The sequence shown here is derived from an EMBL/GenBank/DDBJ whole genome shotgun (WGS) entry which is preliminary data.</text>
</comment>
<dbReference type="PIRSF" id="PIRSF001430">
    <property type="entry name" value="tRNA_psdUrid_synth"/>
    <property type="match status" value="1"/>
</dbReference>
<reference evidence="5" key="1">
    <citation type="submission" date="2019-08" db="EMBL/GenBank/DDBJ databases">
        <authorList>
            <person name="Kucharzyk K."/>
            <person name="Murdoch R.W."/>
            <person name="Higgins S."/>
            <person name="Loffler F."/>
        </authorList>
    </citation>
    <scope>NUCLEOTIDE SEQUENCE</scope>
</reference>
<dbReference type="GO" id="GO:0160147">
    <property type="term" value="F:tRNA pseudouridine(38-40) synthase activity"/>
    <property type="evidence" value="ECO:0007669"/>
    <property type="project" value="UniProtKB-EC"/>
</dbReference>
<evidence type="ECO:0000256" key="3">
    <source>
        <dbReference type="ARBA" id="ARBA00023235"/>
    </source>
</evidence>
<dbReference type="HAMAP" id="MF_00171">
    <property type="entry name" value="TruA"/>
    <property type="match status" value="1"/>
</dbReference>